<keyword evidence="2" id="KW-1185">Reference proteome</keyword>
<accession>A0A074L153</accession>
<name>A0A074L153_9BACT</name>
<comment type="caution">
    <text evidence="1">The sequence shown here is derived from an EMBL/GenBank/DDBJ whole genome shotgun (WGS) entry which is preliminary data.</text>
</comment>
<sequence>MYASVFAQDVVSPHLFEEMEMVKEERGTSVNLFLTVGYDHMANKAFSDKIATLGHTALPSDFMTTGFGFSLVRERWTILNLDINLGRATEFNDMPDFNTSLFFSHLKAGVGYNILDVQHQFRLEPGIGIVYGNGRYQIQPSHIETTFEEALGIPNFYELNLRQNNYGFNFNLTFSQNQFFNESKVLTNFFGLEVGTNLMLLSSAITPTFKDSPNFNLSTFYVKVKINVLSP</sequence>
<gene>
    <name evidence="1" type="ORF">EL17_11780</name>
</gene>
<evidence type="ECO:0000313" key="2">
    <source>
        <dbReference type="Proteomes" id="UP000027821"/>
    </source>
</evidence>
<evidence type="ECO:0000313" key="1">
    <source>
        <dbReference type="EMBL" id="KEO73573.1"/>
    </source>
</evidence>
<protein>
    <submittedName>
        <fullName evidence="1">Uncharacterized protein</fullName>
    </submittedName>
</protein>
<dbReference type="STRING" id="1048983.EL17_11780"/>
<dbReference type="Proteomes" id="UP000027821">
    <property type="component" value="Unassembled WGS sequence"/>
</dbReference>
<dbReference type="AlphaFoldDB" id="A0A074L153"/>
<proteinExistence type="predicted"/>
<reference evidence="1 2" key="1">
    <citation type="submission" date="2014-04" db="EMBL/GenBank/DDBJ databases">
        <title>Characterization and application of a salt tolerant electro-active bacterium.</title>
        <authorList>
            <person name="Yang L."/>
            <person name="Wei S."/>
            <person name="Tay Q.X.M."/>
        </authorList>
    </citation>
    <scope>NUCLEOTIDE SEQUENCE [LARGE SCALE GENOMIC DNA]</scope>
    <source>
        <strain evidence="1 2">LY1</strain>
    </source>
</reference>
<organism evidence="1 2">
    <name type="scientific">Anditalea andensis</name>
    <dbReference type="NCBI Taxonomy" id="1048983"/>
    <lineage>
        <taxon>Bacteria</taxon>
        <taxon>Pseudomonadati</taxon>
        <taxon>Bacteroidota</taxon>
        <taxon>Cytophagia</taxon>
        <taxon>Cytophagales</taxon>
        <taxon>Cytophagaceae</taxon>
        <taxon>Anditalea</taxon>
    </lineage>
</organism>
<dbReference type="EMBL" id="JMIH01000021">
    <property type="protein sequence ID" value="KEO73573.1"/>
    <property type="molecule type" value="Genomic_DNA"/>
</dbReference>